<keyword evidence="2" id="KW-1185">Reference proteome</keyword>
<proteinExistence type="predicted"/>
<accession>A0A2A9D0D6</accession>
<evidence type="ECO:0000313" key="2">
    <source>
        <dbReference type="Proteomes" id="UP000224915"/>
    </source>
</evidence>
<reference evidence="1 2" key="1">
    <citation type="submission" date="2017-10" db="EMBL/GenBank/DDBJ databases">
        <title>Sequencing the genomes of 1000 actinobacteria strains.</title>
        <authorList>
            <person name="Klenk H.-P."/>
        </authorList>
    </citation>
    <scope>NUCLEOTIDE SEQUENCE [LARGE SCALE GENOMIC DNA]</scope>
    <source>
        <strain evidence="1 2">DSM 21801</strain>
    </source>
</reference>
<dbReference type="EMBL" id="PDJD01000001">
    <property type="protein sequence ID" value="PFG19851.1"/>
    <property type="molecule type" value="Genomic_DNA"/>
</dbReference>
<gene>
    <name evidence="1" type="ORF">ATL40_1427</name>
</gene>
<dbReference type="Proteomes" id="UP000224915">
    <property type="component" value="Unassembled WGS sequence"/>
</dbReference>
<dbReference type="RefSeq" id="WP_143556885.1">
    <property type="nucleotide sequence ID" value="NZ_PDJD01000001.1"/>
</dbReference>
<organism evidence="1 2">
    <name type="scientific">Serinibacter salmoneus</name>
    <dbReference type="NCBI Taxonomy" id="556530"/>
    <lineage>
        <taxon>Bacteria</taxon>
        <taxon>Bacillati</taxon>
        <taxon>Actinomycetota</taxon>
        <taxon>Actinomycetes</taxon>
        <taxon>Micrococcales</taxon>
        <taxon>Beutenbergiaceae</taxon>
        <taxon>Serinibacter</taxon>
    </lineage>
</organism>
<evidence type="ECO:0000313" key="1">
    <source>
        <dbReference type="EMBL" id="PFG19851.1"/>
    </source>
</evidence>
<protein>
    <submittedName>
        <fullName evidence="1">Uncharacterized protein</fullName>
    </submittedName>
</protein>
<sequence length="117" mass="12389">MREPCGCDLTGPVPPAAHIVDGHPDPAPVPAQEGKRYFLPFGSRVVSTNHPENARELLALGFREVVLCDGQRAALSPTDRPAYCCGRCPAIVTGGYDCTCEGNPRCAAPSEPEGREA</sequence>
<dbReference type="AlphaFoldDB" id="A0A2A9D0D6"/>
<name>A0A2A9D0D6_9MICO</name>
<comment type="caution">
    <text evidence="1">The sequence shown here is derived from an EMBL/GenBank/DDBJ whole genome shotgun (WGS) entry which is preliminary data.</text>
</comment>